<keyword evidence="1" id="KW-1185">Reference proteome</keyword>
<dbReference type="OrthoDB" id="567160at2759"/>
<evidence type="ECO:0000313" key="1">
    <source>
        <dbReference type="Proteomes" id="UP000189703"/>
    </source>
</evidence>
<dbReference type="PANTHER" id="PTHR30566:SF5">
    <property type="entry name" value="MECHANOSENSITIVE ION CHANNEL PROTEIN 1, MITOCHONDRIAL-RELATED"/>
    <property type="match status" value="1"/>
</dbReference>
<organism evidence="1 2">
    <name type="scientific">Nelumbo nucifera</name>
    <name type="common">Sacred lotus</name>
    <dbReference type="NCBI Taxonomy" id="4432"/>
    <lineage>
        <taxon>Eukaryota</taxon>
        <taxon>Viridiplantae</taxon>
        <taxon>Streptophyta</taxon>
        <taxon>Embryophyta</taxon>
        <taxon>Tracheophyta</taxon>
        <taxon>Spermatophyta</taxon>
        <taxon>Magnoliopsida</taxon>
        <taxon>Proteales</taxon>
        <taxon>Nelumbonaceae</taxon>
        <taxon>Nelumbo</taxon>
    </lineage>
</organism>
<dbReference type="GO" id="GO:0016020">
    <property type="term" value="C:membrane"/>
    <property type="evidence" value="ECO:0007669"/>
    <property type="project" value="InterPro"/>
</dbReference>
<dbReference type="Proteomes" id="UP000189703">
    <property type="component" value="Unplaced"/>
</dbReference>
<protein>
    <submittedName>
        <fullName evidence="2">Mechanosensitive ion channel protein 1, mitochondrial isoform X2</fullName>
    </submittedName>
</protein>
<dbReference type="GeneID" id="104611524"/>
<proteinExistence type="predicted"/>
<dbReference type="SUPFAM" id="SSF82861">
    <property type="entry name" value="Mechanosensitive channel protein MscS (YggB), transmembrane region"/>
    <property type="match status" value="1"/>
</dbReference>
<dbReference type="InterPro" id="IPR011014">
    <property type="entry name" value="MscS_channel_TM-2"/>
</dbReference>
<dbReference type="AlphaFoldDB" id="A0A1U8QC00"/>
<gene>
    <name evidence="2" type="primary">LOC104611524</name>
</gene>
<reference evidence="2" key="1">
    <citation type="submission" date="2025-08" db="UniProtKB">
        <authorList>
            <consortium name="RefSeq"/>
        </authorList>
    </citation>
    <scope>IDENTIFICATION</scope>
</reference>
<evidence type="ECO:0000313" key="2">
    <source>
        <dbReference type="RefSeq" id="XP_019055665.1"/>
    </source>
</evidence>
<sequence length="514" mass="57216">MMAAFRFSILKSVFAASRIRSVGSSNSYTRSPKFTVPIFARPLDVNETRKYNRNESCWWGNRADTQFRMLSVESILDIRHYRTESVVASSPKCLQNKSLLSLHSQNTVFPVCASTFSNLRTYSSYFGGKGEAPRNSEVSVGSVANDSNSKTTDMVGGDWVDGIKHAWQSTVDAMAFTGQKAREASDELTPYVQQLLDSHPYLRNVLIPVSSTLTATILAWLVLPRILRKFHAYTMKSSVLLLAGNLSEEQIPYEKSFWGALEDPVRYLFTFMAFSQLGVMIAPHTFATQYIAQAWRGALIISFVWFLYRWKTIVVSRSLAVQHIAGLDREKLLALDKVSSVGLFVLGLMALAEACGVAVHSILTVGGIGGVATAFAARDILGNVLSGLSMQFTKPFSLGDTIKVIVNKSRAHWRAMVTMIPLRIDNLEMIPQISEDIKSMLRSNSKIFLEKEAPYCFLSRIGNSYAELTVGCNIKHMSKEELYSTQQDILLQSIRIIKQHGAALGGTLQDWSNQ</sequence>
<accession>A0A1U8QC00</accession>
<dbReference type="RefSeq" id="XP_019055665.1">
    <property type="nucleotide sequence ID" value="XM_019200120.1"/>
</dbReference>
<name>A0A1U8QC00_NELNU</name>
<dbReference type="PANTHER" id="PTHR30566">
    <property type="entry name" value="YNAI-RELATED MECHANOSENSITIVE ION CHANNEL"/>
    <property type="match status" value="1"/>
</dbReference>
<dbReference type="Gene3D" id="1.10.287.1260">
    <property type="match status" value="1"/>
</dbReference>